<reference evidence="3 4" key="1">
    <citation type="submission" date="2013-04" db="EMBL/GenBank/DDBJ databases">
        <title>Zunongwangia sp. 22II14-10F7 Genome Sequencing.</title>
        <authorList>
            <person name="Lai Q."/>
            <person name="Shao Z."/>
        </authorList>
    </citation>
    <scope>NUCLEOTIDE SEQUENCE [LARGE SCALE GENOMIC DNA]</scope>
    <source>
        <strain evidence="3 4">22II14-10F7</strain>
    </source>
</reference>
<proteinExistence type="predicted"/>
<feature type="transmembrane region" description="Helical" evidence="1">
    <location>
        <begin position="6"/>
        <end position="24"/>
    </location>
</feature>
<name>A0A1Y1T1N4_9FLAO</name>
<evidence type="ECO:0000259" key="2">
    <source>
        <dbReference type="Pfam" id="PF05569"/>
    </source>
</evidence>
<evidence type="ECO:0000313" key="4">
    <source>
        <dbReference type="Proteomes" id="UP000192746"/>
    </source>
</evidence>
<gene>
    <name evidence="3" type="ORF">IIF7_15460</name>
</gene>
<dbReference type="Proteomes" id="UP000192746">
    <property type="component" value="Unassembled WGS sequence"/>
</dbReference>
<keyword evidence="4" id="KW-1185">Reference proteome</keyword>
<feature type="domain" description="Peptidase M56" evidence="2">
    <location>
        <begin position="161"/>
        <end position="262"/>
    </location>
</feature>
<keyword evidence="1" id="KW-1133">Transmembrane helix</keyword>
<accession>A0A1Y1T1N4</accession>
<evidence type="ECO:0000256" key="1">
    <source>
        <dbReference type="SAM" id="Phobius"/>
    </source>
</evidence>
<comment type="caution">
    <text evidence="3">The sequence shown here is derived from an EMBL/GenBank/DDBJ whole genome shotgun (WGS) entry which is preliminary data.</text>
</comment>
<feature type="transmembrane region" description="Helical" evidence="1">
    <location>
        <begin position="92"/>
        <end position="111"/>
    </location>
</feature>
<sequence length="411" mass="48316">MEFWNYIIENFLILAVFFAGYELFLKNSKFFKFSRFYFIFGIVFSLVLPLFKYTIFVEIKPTAFLEATKGTFEEFSKNSTNISSRNSINFEAIIFSIYLLISFSFFGRFILRLFQLKKLIIATENISVIKGVKIKQSPDNHGSFSFFNYIFLDKISVKSIKNYVLRHELIHAQQFHSLDVLFIHLMQCFLWFNPLIYLLKTRIIDNLEFITDRAVMKKARATNQKNEFKFYQYQLLSQGLANQQLPITSFNQSSIKKRIIMLNKKASSKLHLLKLSFLIPCLSFIFYSCNVDEVETIDENAEFSFYFNRDTSEEELQSKVSMFNHFYKDSVTLKISDVSYLNGQLNEFTISRKFPGDTDFVQSLSMENQTKSTSFSNYISFKDQKLILKMNPAHRIEISKDTNAAFIRTKN</sequence>
<dbReference type="Pfam" id="PF05569">
    <property type="entry name" value="Peptidase_M56"/>
    <property type="match status" value="1"/>
</dbReference>
<keyword evidence="1" id="KW-0812">Transmembrane</keyword>
<dbReference type="STRING" id="1185767.IIF7_15460"/>
<protein>
    <submittedName>
        <fullName evidence="3">Peptidase M56</fullName>
    </submittedName>
</protein>
<dbReference type="CDD" id="cd07341">
    <property type="entry name" value="M56_BlaR1_MecR1_like"/>
    <property type="match status" value="1"/>
</dbReference>
<dbReference type="InterPro" id="IPR008756">
    <property type="entry name" value="Peptidase_M56"/>
</dbReference>
<dbReference type="OrthoDB" id="1522859at2"/>
<dbReference type="EMBL" id="ARYN01000015">
    <property type="protein sequence ID" value="ORL44393.1"/>
    <property type="molecule type" value="Genomic_DNA"/>
</dbReference>
<evidence type="ECO:0000313" key="3">
    <source>
        <dbReference type="EMBL" id="ORL44393.1"/>
    </source>
</evidence>
<dbReference type="RefSeq" id="WP_084842610.1">
    <property type="nucleotide sequence ID" value="NZ_ARYN01000015.1"/>
</dbReference>
<feature type="transmembrane region" description="Helical" evidence="1">
    <location>
        <begin position="36"/>
        <end position="56"/>
    </location>
</feature>
<organism evidence="3 4">
    <name type="scientific">Zunongwangia atlantica 22II14-10F7</name>
    <dbReference type="NCBI Taxonomy" id="1185767"/>
    <lineage>
        <taxon>Bacteria</taxon>
        <taxon>Pseudomonadati</taxon>
        <taxon>Bacteroidota</taxon>
        <taxon>Flavobacteriia</taxon>
        <taxon>Flavobacteriales</taxon>
        <taxon>Flavobacteriaceae</taxon>
        <taxon>Zunongwangia</taxon>
    </lineage>
</organism>
<dbReference type="AlphaFoldDB" id="A0A1Y1T1N4"/>
<keyword evidence="1" id="KW-0472">Membrane</keyword>